<organism evidence="1 2">
    <name type="scientific">Penicillium rubens (strain ATCC 28089 / DSM 1075 / NRRL 1951 / Wisconsin 54-1255)</name>
    <name type="common">Penicillium chrysogenum</name>
    <dbReference type="NCBI Taxonomy" id="500485"/>
    <lineage>
        <taxon>Eukaryota</taxon>
        <taxon>Fungi</taxon>
        <taxon>Dikarya</taxon>
        <taxon>Ascomycota</taxon>
        <taxon>Pezizomycotina</taxon>
        <taxon>Eurotiomycetes</taxon>
        <taxon>Eurotiomycetidae</taxon>
        <taxon>Eurotiales</taxon>
        <taxon>Aspergillaceae</taxon>
        <taxon>Penicillium</taxon>
        <taxon>Penicillium chrysogenum species complex</taxon>
    </lineage>
</organism>
<sequence>MSVIDFVESGHGNCFVLSRALAVNGVEKLASTLNINVEQKAPLNTSITPSSFLIGRVGSPNSDSFLMACRRTLHQLINISSIKRQKIDDYILSGNCWVIAQSTVKRSFLEYSEVRYRRQSKANYVGIKDIPVTIRANLKSVMHNYYTSWRCSLFTVLCSESQERRIASSKFRSLPRARVLPRTGGGLPGLLGKARDLEWRLSGQNHSSQKAYSPQVGEPGKINQKLAITKPVRPIGTTVL</sequence>
<keyword evidence="2" id="KW-1185">Reference proteome</keyword>
<proteinExistence type="predicted"/>
<accession>B6HUR0</accession>
<evidence type="ECO:0000313" key="2">
    <source>
        <dbReference type="Proteomes" id="UP000000724"/>
    </source>
</evidence>
<gene>
    <name evidence="1" type="ORF">Pc22g26990</name>
    <name evidence="1" type="ORF">PCH_Pc22g26990</name>
</gene>
<name>B6HUR0_PENRW</name>
<dbReference type="AlphaFoldDB" id="B6HUR0"/>
<dbReference type="Proteomes" id="UP000000724">
    <property type="component" value="Contig Pc00c22"/>
</dbReference>
<dbReference type="HOGENOM" id="CLU_1156730_0_0_1"/>
<dbReference type="VEuPathDB" id="FungiDB:PCH_Pc22g26990"/>
<reference evidence="1 2" key="1">
    <citation type="journal article" date="2008" name="Nat. Biotechnol.">
        <title>Genome sequencing and analysis of the filamentous fungus Penicillium chrysogenum.</title>
        <authorList>
            <person name="van den Berg M.A."/>
            <person name="Albang R."/>
            <person name="Albermann K."/>
            <person name="Badger J.H."/>
            <person name="Daran J.-M."/>
            <person name="Driessen A.J.M."/>
            <person name="Garcia-Estrada C."/>
            <person name="Fedorova N.D."/>
            <person name="Harris D.M."/>
            <person name="Heijne W.H.M."/>
            <person name="Joardar V.S."/>
            <person name="Kiel J.A.K.W."/>
            <person name="Kovalchuk A."/>
            <person name="Martin J.F."/>
            <person name="Nierman W.C."/>
            <person name="Nijland J.G."/>
            <person name="Pronk J.T."/>
            <person name="Roubos J.A."/>
            <person name="van der Klei I.J."/>
            <person name="van Peij N.N.M.E."/>
            <person name="Veenhuis M."/>
            <person name="von Doehren H."/>
            <person name="Wagner C."/>
            <person name="Wortman J.R."/>
            <person name="Bovenberg R.A.L."/>
        </authorList>
    </citation>
    <scope>NUCLEOTIDE SEQUENCE [LARGE SCALE GENOMIC DNA]</scope>
    <source>
        <strain evidence="2">ATCC 28089 / DSM 1075 / NRRL 1951 / Wisconsin 54-1255</strain>
    </source>
</reference>
<evidence type="ECO:0000313" key="1">
    <source>
        <dbReference type="EMBL" id="CAP99987.1"/>
    </source>
</evidence>
<protein>
    <submittedName>
        <fullName evidence="1">Uncharacterized protein</fullName>
    </submittedName>
</protein>
<dbReference type="EMBL" id="AM920437">
    <property type="protein sequence ID" value="CAP99987.1"/>
    <property type="molecule type" value="Genomic_DNA"/>
</dbReference>